<feature type="transmembrane region" description="Helical" evidence="1">
    <location>
        <begin position="133"/>
        <end position="153"/>
    </location>
</feature>
<evidence type="ECO:0000256" key="1">
    <source>
        <dbReference type="SAM" id="Phobius"/>
    </source>
</evidence>
<protein>
    <recommendedName>
        <fullName evidence="4">O-antigen ligase family protein</fullName>
    </recommendedName>
</protein>
<feature type="transmembrane region" description="Helical" evidence="1">
    <location>
        <begin position="106"/>
        <end position="124"/>
    </location>
</feature>
<keyword evidence="3" id="KW-1185">Reference proteome</keyword>
<gene>
    <name evidence="2" type="ORF">ACFSCS_03375</name>
</gene>
<reference evidence="3" key="1">
    <citation type="journal article" date="2019" name="Int. J. Syst. Evol. Microbiol.">
        <title>The Global Catalogue of Microorganisms (GCM) 10K type strain sequencing project: providing services to taxonomists for standard genome sequencing and annotation.</title>
        <authorList>
            <consortium name="The Broad Institute Genomics Platform"/>
            <consortium name="The Broad Institute Genome Sequencing Center for Infectious Disease"/>
            <person name="Wu L."/>
            <person name="Ma J."/>
        </authorList>
    </citation>
    <scope>NUCLEOTIDE SEQUENCE [LARGE SCALE GENOMIC DNA]</scope>
    <source>
        <strain evidence="3">CAIM 431</strain>
    </source>
</reference>
<organism evidence="2 3">
    <name type="scientific">Luteococcus peritonei</name>
    <dbReference type="NCBI Taxonomy" id="88874"/>
    <lineage>
        <taxon>Bacteria</taxon>
        <taxon>Bacillati</taxon>
        <taxon>Actinomycetota</taxon>
        <taxon>Actinomycetes</taxon>
        <taxon>Propionibacteriales</taxon>
        <taxon>Propionibacteriaceae</taxon>
        <taxon>Luteococcus</taxon>
    </lineage>
</organism>
<feature type="transmembrane region" description="Helical" evidence="1">
    <location>
        <begin position="372"/>
        <end position="389"/>
    </location>
</feature>
<dbReference type="RefSeq" id="WP_343872218.1">
    <property type="nucleotide sequence ID" value="NZ_BAAAIX010000007.1"/>
</dbReference>
<dbReference type="Proteomes" id="UP001597326">
    <property type="component" value="Unassembled WGS sequence"/>
</dbReference>
<keyword evidence="1" id="KW-1133">Transmembrane helix</keyword>
<feature type="transmembrane region" description="Helical" evidence="1">
    <location>
        <begin position="204"/>
        <end position="220"/>
    </location>
</feature>
<comment type="caution">
    <text evidence="2">The sequence shown here is derived from an EMBL/GenBank/DDBJ whole genome shotgun (WGS) entry which is preliminary data.</text>
</comment>
<feature type="transmembrane region" description="Helical" evidence="1">
    <location>
        <begin position="75"/>
        <end position="94"/>
    </location>
</feature>
<evidence type="ECO:0000313" key="3">
    <source>
        <dbReference type="Proteomes" id="UP001597326"/>
    </source>
</evidence>
<sequence>MSTSVLPGARPAPSRLRRGLDGWRTAEWLLAAFCIVMVAARIRLGGGLVVADPLAWLLAPLWLPVLRRYRGARTLLVVGLVACCASWVLTRYASVDHHVSMKLNSQIIKVIASMLTGTGLLLWAREHVRMPHLLALFGIGLLIAGPSSAKLFAQNPWKFGFSIPVTIIVVGLVGSQKRPRATLGALAFFGLLCVLTDARSNLSVLLLTIVLIGWRLMPGVRSRRSTVLGTLSALAAVAAAAYYGLQAAILDGVLGEETRARSEEQLRTSGSLLLGGRPELGASTALFQHRPMGFGGGTFLNSIDLTAAKNGMATLGYDPNNGYVERFMFGRGTELHSVLFDLWSWCGIAGLVFALLVAINVLVILGHQLNHSPVSGAAVVFVALLTLWNLPFSPWLASVPIMVLVLAAGLPRRPSTLPQLRRESPDEGLVDYV</sequence>
<evidence type="ECO:0000313" key="2">
    <source>
        <dbReference type="EMBL" id="MFD1889228.1"/>
    </source>
</evidence>
<feature type="transmembrane region" description="Helical" evidence="1">
    <location>
        <begin position="159"/>
        <end position="174"/>
    </location>
</feature>
<keyword evidence="1" id="KW-0472">Membrane</keyword>
<feature type="transmembrane region" description="Helical" evidence="1">
    <location>
        <begin position="342"/>
        <end position="365"/>
    </location>
</feature>
<keyword evidence="1" id="KW-0812">Transmembrane</keyword>
<dbReference type="EMBL" id="JBHUFZ010000008">
    <property type="protein sequence ID" value="MFD1889228.1"/>
    <property type="molecule type" value="Genomic_DNA"/>
</dbReference>
<feature type="transmembrane region" description="Helical" evidence="1">
    <location>
        <begin position="48"/>
        <end position="66"/>
    </location>
</feature>
<feature type="transmembrane region" description="Helical" evidence="1">
    <location>
        <begin position="227"/>
        <end position="245"/>
    </location>
</feature>
<name>A0ABW4RSC5_9ACTN</name>
<proteinExistence type="predicted"/>
<accession>A0ABW4RSC5</accession>
<feature type="transmembrane region" description="Helical" evidence="1">
    <location>
        <begin position="181"/>
        <end position="198"/>
    </location>
</feature>
<evidence type="ECO:0008006" key="4">
    <source>
        <dbReference type="Google" id="ProtNLM"/>
    </source>
</evidence>